<evidence type="ECO:0000256" key="4">
    <source>
        <dbReference type="ARBA" id="ARBA00022692"/>
    </source>
</evidence>
<comment type="caution">
    <text evidence="10">The sequence shown here is derived from an EMBL/GenBank/DDBJ whole genome shotgun (WGS) entry which is preliminary data.</text>
</comment>
<organism evidence="10 11">
    <name type="scientific">Mangrovibacterium marinum</name>
    <dbReference type="NCBI Taxonomy" id="1639118"/>
    <lineage>
        <taxon>Bacteria</taxon>
        <taxon>Pseudomonadati</taxon>
        <taxon>Bacteroidota</taxon>
        <taxon>Bacteroidia</taxon>
        <taxon>Marinilabiliales</taxon>
        <taxon>Prolixibacteraceae</taxon>
        <taxon>Mangrovibacterium</taxon>
    </lineage>
</organism>
<dbReference type="GO" id="GO:1902475">
    <property type="term" value="P:L-alpha-amino acid transmembrane transport"/>
    <property type="evidence" value="ECO:0007669"/>
    <property type="project" value="UniProtKB-ARBA"/>
</dbReference>
<comment type="subcellular location">
    <subcellularLocation>
        <location evidence="1">Cell membrane</location>
        <topology evidence="1">Multi-pass membrane protein</topology>
    </subcellularLocation>
</comment>
<evidence type="ECO:0000256" key="8">
    <source>
        <dbReference type="ARBA" id="ARBA00023180"/>
    </source>
</evidence>
<feature type="transmembrane region" description="Helical" evidence="9">
    <location>
        <begin position="77"/>
        <end position="98"/>
    </location>
</feature>
<feature type="transmembrane region" description="Helical" evidence="9">
    <location>
        <begin position="39"/>
        <end position="65"/>
    </location>
</feature>
<dbReference type="GO" id="GO:0015293">
    <property type="term" value="F:symporter activity"/>
    <property type="evidence" value="ECO:0007669"/>
    <property type="project" value="UniProtKB-KW"/>
</dbReference>
<dbReference type="Gene3D" id="1.10.3860.10">
    <property type="entry name" value="Sodium:dicarboxylate symporter"/>
    <property type="match status" value="1"/>
</dbReference>
<keyword evidence="4 9" id="KW-0812">Transmembrane</keyword>
<dbReference type="Pfam" id="PF00375">
    <property type="entry name" value="SDF"/>
    <property type="match status" value="1"/>
</dbReference>
<evidence type="ECO:0000256" key="5">
    <source>
        <dbReference type="ARBA" id="ARBA00022847"/>
    </source>
</evidence>
<dbReference type="RefSeq" id="WP_107822952.1">
    <property type="nucleotide sequence ID" value="NZ_OY782574.1"/>
</dbReference>
<dbReference type="PRINTS" id="PR00173">
    <property type="entry name" value="EDTRNSPORT"/>
</dbReference>
<sequence length="407" mass="44072">MFLVKLKLHWQILIALVLAVVIGYYGGENVKYVAWMGDIFLRLLKMIIIPLIFSSIVSGVTSMGGSKNLGRLGIKTLGYYLTTSLLAIVTGLFLVNLIQPGKGAELGLQQSATAFEQQDPSQLSNIFMRMIPENIFQSLFKGDILSIIFFAVMFGFFINAAKTKYQQSLVTFFDSIFEVMMKMTLFIIRFTPLGILGIVAIEVSKNADQLTDIAGSMAIYMLTVVLALSIHAFITLPVLMKFIGKAKPYKHLKNMVSPLLTAFSTSSSSATLPLTIEAVENDSGVSNKITSFTLPLGATINMDGTALYECVAAMFIAQVYGIDLSFSQQVVVVVTALLASIGAAGIPMAGLVMITIILSAVHLPLEGVGLILAVDRILDMYRTSINVWSDSCGAVIIAKSEGEKTNI</sequence>
<dbReference type="FunFam" id="1.10.3860.10:FF:000001">
    <property type="entry name" value="C4-dicarboxylate transport protein"/>
    <property type="match status" value="1"/>
</dbReference>
<keyword evidence="8" id="KW-0325">Glycoprotein</keyword>
<dbReference type="PANTHER" id="PTHR11958">
    <property type="entry name" value="SODIUM/DICARBOXYLATE SYMPORTER-RELATED"/>
    <property type="match status" value="1"/>
</dbReference>
<feature type="transmembrane region" description="Helical" evidence="9">
    <location>
        <begin position="352"/>
        <end position="374"/>
    </location>
</feature>
<protein>
    <submittedName>
        <fullName evidence="10">Na+/H+-dicarboxylate symporter</fullName>
    </submittedName>
</protein>
<proteinExistence type="predicted"/>
<dbReference type="AlphaFoldDB" id="A0A2T5BZP2"/>
<evidence type="ECO:0000256" key="9">
    <source>
        <dbReference type="SAM" id="Phobius"/>
    </source>
</evidence>
<evidence type="ECO:0000256" key="3">
    <source>
        <dbReference type="ARBA" id="ARBA00022475"/>
    </source>
</evidence>
<feature type="transmembrane region" description="Helical" evidence="9">
    <location>
        <begin position="329"/>
        <end position="346"/>
    </location>
</feature>
<dbReference type="Proteomes" id="UP000243525">
    <property type="component" value="Unassembled WGS sequence"/>
</dbReference>
<feature type="transmembrane region" description="Helical" evidence="9">
    <location>
        <begin position="183"/>
        <end position="201"/>
    </location>
</feature>
<keyword evidence="3" id="KW-1003">Cell membrane</keyword>
<evidence type="ECO:0000256" key="7">
    <source>
        <dbReference type="ARBA" id="ARBA00023136"/>
    </source>
</evidence>
<evidence type="ECO:0000313" key="10">
    <source>
        <dbReference type="EMBL" id="PTN07755.1"/>
    </source>
</evidence>
<keyword evidence="7 9" id="KW-0472">Membrane</keyword>
<dbReference type="EMBL" id="QAAD01000013">
    <property type="protein sequence ID" value="PTN07755.1"/>
    <property type="molecule type" value="Genomic_DNA"/>
</dbReference>
<name>A0A2T5BZP2_9BACT</name>
<dbReference type="GO" id="GO:0005886">
    <property type="term" value="C:plasma membrane"/>
    <property type="evidence" value="ECO:0007669"/>
    <property type="project" value="UniProtKB-SubCell"/>
</dbReference>
<dbReference type="InterPro" id="IPR036458">
    <property type="entry name" value="Na:dicarbo_symporter_sf"/>
</dbReference>
<evidence type="ECO:0000256" key="6">
    <source>
        <dbReference type="ARBA" id="ARBA00022989"/>
    </source>
</evidence>
<feature type="transmembrane region" description="Helical" evidence="9">
    <location>
        <begin position="7"/>
        <end position="27"/>
    </location>
</feature>
<keyword evidence="5" id="KW-0769">Symport</keyword>
<gene>
    <name evidence="10" type="ORF">C8N47_11320</name>
</gene>
<keyword evidence="2" id="KW-0813">Transport</keyword>
<keyword evidence="6 9" id="KW-1133">Transmembrane helix</keyword>
<evidence type="ECO:0000256" key="1">
    <source>
        <dbReference type="ARBA" id="ARBA00004651"/>
    </source>
</evidence>
<dbReference type="OrthoDB" id="9768885at2"/>
<keyword evidence="11" id="KW-1185">Reference proteome</keyword>
<evidence type="ECO:0000256" key="2">
    <source>
        <dbReference type="ARBA" id="ARBA00022448"/>
    </source>
</evidence>
<accession>A0A2T5BZP2</accession>
<dbReference type="GO" id="GO:0006835">
    <property type="term" value="P:dicarboxylic acid transport"/>
    <property type="evidence" value="ECO:0007669"/>
    <property type="project" value="UniProtKB-ARBA"/>
</dbReference>
<feature type="transmembrane region" description="Helical" evidence="9">
    <location>
        <begin position="213"/>
        <end position="234"/>
    </location>
</feature>
<evidence type="ECO:0000313" key="11">
    <source>
        <dbReference type="Proteomes" id="UP000243525"/>
    </source>
</evidence>
<dbReference type="PANTHER" id="PTHR11958:SF63">
    <property type="entry name" value="AMINO ACID TRANSPORTER"/>
    <property type="match status" value="1"/>
</dbReference>
<dbReference type="InterPro" id="IPR018107">
    <property type="entry name" value="Na-dicarboxylate_symporter_CS"/>
</dbReference>
<dbReference type="InterPro" id="IPR001991">
    <property type="entry name" value="Na-dicarboxylate_symporter"/>
</dbReference>
<dbReference type="SUPFAM" id="SSF118215">
    <property type="entry name" value="Proton glutamate symport protein"/>
    <property type="match status" value="1"/>
</dbReference>
<dbReference type="PROSITE" id="PS00714">
    <property type="entry name" value="NA_DICARBOXYL_SYMP_2"/>
    <property type="match status" value="1"/>
</dbReference>
<reference evidence="10 11" key="1">
    <citation type="submission" date="2018-04" db="EMBL/GenBank/DDBJ databases">
        <title>Genomic Encyclopedia of Archaeal and Bacterial Type Strains, Phase II (KMG-II): from individual species to whole genera.</title>
        <authorList>
            <person name="Goeker M."/>
        </authorList>
    </citation>
    <scope>NUCLEOTIDE SEQUENCE [LARGE SCALE GENOMIC DNA]</scope>
    <source>
        <strain evidence="10 11">DSM 28823</strain>
    </source>
</reference>
<feature type="transmembrane region" description="Helical" evidence="9">
    <location>
        <begin position="144"/>
        <end position="162"/>
    </location>
</feature>
<dbReference type="InterPro" id="IPR050746">
    <property type="entry name" value="DAACS"/>
</dbReference>